<protein>
    <submittedName>
        <fullName evidence="5">GTP-binding protein</fullName>
    </submittedName>
</protein>
<dbReference type="Gene3D" id="6.10.140.1070">
    <property type="match status" value="2"/>
</dbReference>
<dbReference type="PANTHER" id="PTHR43127">
    <property type="entry name" value="DEVELOPMENTALLY-REGULATED GTP-BINDING PROTEIN 2"/>
    <property type="match status" value="1"/>
</dbReference>
<dbReference type="CDD" id="cd01896">
    <property type="entry name" value="DRG"/>
    <property type="match status" value="1"/>
</dbReference>
<dbReference type="NCBIfam" id="TIGR00231">
    <property type="entry name" value="small_GTP"/>
    <property type="match status" value="1"/>
</dbReference>
<dbReference type="Pfam" id="PF01926">
    <property type="entry name" value="MMR_HSR1"/>
    <property type="match status" value="1"/>
</dbReference>
<dbReference type="InterPro" id="IPR006073">
    <property type="entry name" value="GTP-bd"/>
</dbReference>
<keyword evidence="1" id="KW-0547">Nucleotide-binding</keyword>
<dbReference type="SUPFAM" id="SSF52540">
    <property type="entry name" value="P-loop containing nucleoside triphosphate hydrolases"/>
    <property type="match status" value="1"/>
</dbReference>
<dbReference type="PROSITE" id="PS00905">
    <property type="entry name" value="GTP1_OBG"/>
    <property type="match status" value="1"/>
</dbReference>
<dbReference type="PROSITE" id="PS51710">
    <property type="entry name" value="G_OBG"/>
    <property type="match status" value="1"/>
</dbReference>
<dbReference type="InterPro" id="IPR031167">
    <property type="entry name" value="G_OBG"/>
</dbReference>
<name>A0ABR2JZL6_9EUKA</name>
<feature type="domain" description="TGS" evidence="4">
    <location>
        <begin position="297"/>
        <end position="371"/>
    </location>
</feature>
<reference evidence="5 6" key="1">
    <citation type="submission" date="2024-04" db="EMBL/GenBank/DDBJ databases">
        <title>Tritrichomonas musculus Genome.</title>
        <authorList>
            <person name="Alves-Ferreira E."/>
            <person name="Grigg M."/>
            <person name="Lorenzi H."/>
            <person name="Galac M."/>
        </authorList>
    </citation>
    <scope>NUCLEOTIDE SEQUENCE [LARGE SCALE GENOMIC DNA]</scope>
    <source>
        <strain evidence="5 6">EAF2021</strain>
    </source>
</reference>
<accession>A0ABR2JZL6</accession>
<keyword evidence="2" id="KW-0342">GTP-binding</keyword>
<feature type="domain" description="OBG-type G" evidence="3">
    <location>
        <begin position="71"/>
        <end position="297"/>
    </location>
</feature>
<dbReference type="InterPro" id="IPR012675">
    <property type="entry name" value="Beta-grasp_dom_sf"/>
</dbReference>
<dbReference type="InterPro" id="IPR004095">
    <property type="entry name" value="TGS"/>
</dbReference>
<dbReference type="InterPro" id="IPR031662">
    <property type="entry name" value="GTP-binding_2"/>
</dbReference>
<evidence type="ECO:0000256" key="1">
    <source>
        <dbReference type="ARBA" id="ARBA00022741"/>
    </source>
</evidence>
<dbReference type="Proteomes" id="UP001470230">
    <property type="component" value="Unassembled WGS sequence"/>
</dbReference>
<evidence type="ECO:0000313" key="5">
    <source>
        <dbReference type="EMBL" id="KAK8884244.1"/>
    </source>
</evidence>
<evidence type="ECO:0000259" key="4">
    <source>
        <dbReference type="PROSITE" id="PS51880"/>
    </source>
</evidence>
<dbReference type="Pfam" id="PF16897">
    <property type="entry name" value="MMR_HSR1_Xtn"/>
    <property type="match status" value="1"/>
</dbReference>
<dbReference type="PRINTS" id="PR00326">
    <property type="entry name" value="GTP1OBG"/>
</dbReference>
<dbReference type="PROSITE" id="PS51880">
    <property type="entry name" value="TGS"/>
    <property type="match status" value="1"/>
</dbReference>
<dbReference type="InterPro" id="IPR027417">
    <property type="entry name" value="P-loop_NTPase"/>
</dbReference>
<proteinExistence type="predicted"/>
<keyword evidence="6" id="KW-1185">Reference proteome</keyword>
<gene>
    <name evidence="5" type="ORF">M9Y10_043352</name>
</gene>
<evidence type="ECO:0000313" key="6">
    <source>
        <dbReference type="Proteomes" id="UP001470230"/>
    </source>
</evidence>
<evidence type="ECO:0000259" key="3">
    <source>
        <dbReference type="PROSITE" id="PS51710"/>
    </source>
</evidence>
<dbReference type="InterPro" id="IPR006074">
    <property type="entry name" value="GTP1-OBG_CS"/>
</dbReference>
<dbReference type="SUPFAM" id="SSF81271">
    <property type="entry name" value="TGS-like"/>
    <property type="match status" value="1"/>
</dbReference>
<dbReference type="EMBL" id="JAPFFF010000008">
    <property type="protein sequence ID" value="KAK8884244.1"/>
    <property type="molecule type" value="Genomic_DNA"/>
</dbReference>
<comment type="caution">
    <text evidence="5">The sequence shown here is derived from an EMBL/GenBank/DDBJ whole genome shotgun (WGS) entry which is preliminary data.</text>
</comment>
<sequence>MSAATVTSKINEKIAEIELEMSRTQINKATMHHICLLKARLARLKREELEIVSRKSGASGPGFEVRRSGDARIGLFGFPSVGKSTLLNSLTGATSKVAAYEFTTLTPVPGVITINGAKIQILDLPGIIEGAADGAGRGKQVIAIARTCSLILMVLDGMQSLELLKILENELSGYGVKLNKIPPKIRIDKRDKKGITVSSSCPQPELDEDTIIQILKNDYKIHHAAVHLDQPATIDDLIDVLEGNRIYLPCIYVINKCDQLLPEQIAEFSKRPDTICVSAQKCINLDILVSTMWEYLDLIRVYTQPKGKPIDPEPVVLYSTRCTVRDFCDKIHSGLIDDFNYALVTGTSVKHFQCKCGRDHELQDGDVVTIC</sequence>
<dbReference type="Pfam" id="PF02824">
    <property type="entry name" value="TGS"/>
    <property type="match status" value="1"/>
</dbReference>
<dbReference type="Gene3D" id="3.10.20.30">
    <property type="match status" value="1"/>
</dbReference>
<evidence type="ECO:0000256" key="2">
    <source>
        <dbReference type="ARBA" id="ARBA00023134"/>
    </source>
</evidence>
<dbReference type="InterPro" id="IPR012676">
    <property type="entry name" value="TGS-like"/>
</dbReference>
<dbReference type="InterPro" id="IPR045001">
    <property type="entry name" value="DRG"/>
</dbReference>
<dbReference type="InterPro" id="IPR005225">
    <property type="entry name" value="Small_GTP-bd"/>
</dbReference>
<organism evidence="5 6">
    <name type="scientific">Tritrichomonas musculus</name>
    <dbReference type="NCBI Taxonomy" id="1915356"/>
    <lineage>
        <taxon>Eukaryota</taxon>
        <taxon>Metamonada</taxon>
        <taxon>Parabasalia</taxon>
        <taxon>Tritrichomonadida</taxon>
        <taxon>Tritrichomonadidae</taxon>
        <taxon>Tritrichomonas</taxon>
    </lineage>
</organism>